<evidence type="ECO:0000313" key="13">
    <source>
        <dbReference type="Proteomes" id="UP001196661"/>
    </source>
</evidence>
<dbReference type="EMBL" id="JADOER010000004">
    <property type="protein sequence ID" value="MBT9311301.1"/>
    <property type="molecule type" value="Genomic_DNA"/>
</dbReference>
<feature type="region of interest" description="Disordered" evidence="10">
    <location>
        <begin position="280"/>
        <end position="352"/>
    </location>
</feature>
<sequence length="686" mass="73661">MQSALAVGTLLQNRYRVVRLLGQGGFGRTYLAKDQGRFEEECVIKEFMPAAGSDRFSSKAAQLFQREAEILYQISHPQIPKFRATFEQDQRLFLVQDHIEGLTYRDILQQRPGQAFSETEIRAFLGQLLPVLAHIHAKGIIHRDISPDNIILRRSDQKPVLIDFGVVKEVVTRLQTDATSVQATTVGKAGYAPSEQLQSGRAYPSSDLYALAVTVIVLLTGKEPQALFDDANLSWNWRPFAQVSDAFASVLDQALSYRPSDRYQSVSEISRALQQGAAPAAAPGVPAAPAAPGAPPPARSVAKPPPPAVSQMRTVAVGSPMASTGSTQLGTSGAQPASTRTPRTKVVTSQPRSGGMDNPLVLTAMFAGAISLAGFGGWATVNYVLQPEPPDQSERIQPLPSPEELDTPRPEETPEVKPLDPETPTNYASDLGLAAGDQKTVEGGIKQGDTVSYRFEAKAGQTLLTSLDGDGVVLSVLDAEGKELRRGRRVSDWQGELPDDGRYTVQILTTRGTEQGSYKLSLGLAAAEAEEPDEAELPGTEAPEDLLPGEAETEPGEGDPEEPSPDTDPVEEPAEVQEQILTQQIQFPEGQTGTLRSSSVGPGRVQRYVLNAQQGQIMTVKVVQASGPVTFDVLFPGGEPIADAEGVLYWNSYLQLGGSYQIDVRSASPSEFTLDIQIVGGGTENP</sequence>
<comment type="catalytic activity">
    <reaction evidence="8">
        <text>L-seryl-[protein] + ATP = O-phospho-L-seryl-[protein] + ADP + H(+)</text>
        <dbReference type="Rhea" id="RHEA:17989"/>
        <dbReference type="Rhea" id="RHEA-COMP:9863"/>
        <dbReference type="Rhea" id="RHEA-COMP:11604"/>
        <dbReference type="ChEBI" id="CHEBI:15378"/>
        <dbReference type="ChEBI" id="CHEBI:29999"/>
        <dbReference type="ChEBI" id="CHEBI:30616"/>
        <dbReference type="ChEBI" id="CHEBI:83421"/>
        <dbReference type="ChEBI" id="CHEBI:456216"/>
        <dbReference type="EC" id="2.7.11.1"/>
    </reaction>
</comment>
<evidence type="ECO:0000256" key="3">
    <source>
        <dbReference type="ARBA" id="ARBA00022679"/>
    </source>
</evidence>
<feature type="compositionally biased region" description="Basic and acidic residues" evidence="10">
    <location>
        <begin position="406"/>
        <end position="420"/>
    </location>
</feature>
<organism evidence="12 13">
    <name type="scientific">Leptothoe kymatousa TAU-MAC 1615</name>
    <dbReference type="NCBI Taxonomy" id="2364775"/>
    <lineage>
        <taxon>Bacteria</taxon>
        <taxon>Bacillati</taxon>
        <taxon>Cyanobacteriota</taxon>
        <taxon>Cyanophyceae</taxon>
        <taxon>Nodosilineales</taxon>
        <taxon>Cymatolegaceae</taxon>
        <taxon>Leptothoe</taxon>
        <taxon>Leptothoe kymatousa</taxon>
    </lineage>
</organism>
<dbReference type="InterPro" id="IPR008266">
    <property type="entry name" value="Tyr_kinase_AS"/>
</dbReference>
<dbReference type="EC" id="2.7.11.1" evidence="1"/>
<evidence type="ECO:0000256" key="6">
    <source>
        <dbReference type="ARBA" id="ARBA00022840"/>
    </source>
</evidence>
<dbReference type="Gene3D" id="1.10.510.10">
    <property type="entry name" value="Transferase(Phosphotransferase) domain 1"/>
    <property type="match status" value="1"/>
</dbReference>
<feature type="binding site" evidence="9">
    <location>
        <position position="45"/>
    </location>
    <ligand>
        <name>ATP</name>
        <dbReference type="ChEBI" id="CHEBI:30616"/>
    </ligand>
</feature>
<dbReference type="RefSeq" id="WP_215617195.1">
    <property type="nucleotide sequence ID" value="NZ_JADOER010000004.1"/>
</dbReference>
<dbReference type="CDD" id="cd14014">
    <property type="entry name" value="STKc_PknB_like"/>
    <property type="match status" value="1"/>
</dbReference>
<feature type="domain" description="Protein kinase" evidence="11">
    <location>
        <begin position="15"/>
        <end position="274"/>
    </location>
</feature>
<evidence type="ECO:0000256" key="8">
    <source>
        <dbReference type="ARBA" id="ARBA00048679"/>
    </source>
</evidence>
<dbReference type="Proteomes" id="UP001196661">
    <property type="component" value="Unassembled WGS sequence"/>
</dbReference>
<feature type="compositionally biased region" description="Acidic residues" evidence="10">
    <location>
        <begin position="551"/>
        <end position="573"/>
    </location>
</feature>
<keyword evidence="4 9" id="KW-0547">Nucleotide-binding</keyword>
<feature type="compositionally biased region" description="Low complexity" evidence="10">
    <location>
        <begin position="280"/>
        <end position="291"/>
    </location>
</feature>
<comment type="catalytic activity">
    <reaction evidence="7">
        <text>L-threonyl-[protein] + ATP = O-phospho-L-threonyl-[protein] + ADP + H(+)</text>
        <dbReference type="Rhea" id="RHEA:46608"/>
        <dbReference type="Rhea" id="RHEA-COMP:11060"/>
        <dbReference type="Rhea" id="RHEA-COMP:11605"/>
        <dbReference type="ChEBI" id="CHEBI:15378"/>
        <dbReference type="ChEBI" id="CHEBI:30013"/>
        <dbReference type="ChEBI" id="CHEBI:30616"/>
        <dbReference type="ChEBI" id="CHEBI:61977"/>
        <dbReference type="ChEBI" id="CHEBI:456216"/>
        <dbReference type="EC" id="2.7.11.1"/>
    </reaction>
</comment>
<keyword evidence="6 9" id="KW-0067">ATP-binding</keyword>
<feature type="region of interest" description="Disordered" evidence="10">
    <location>
        <begin position="389"/>
        <end position="430"/>
    </location>
</feature>
<dbReference type="Pfam" id="PF00069">
    <property type="entry name" value="Pkinase"/>
    <property type="match status" value="1"/>
</dbReference>
<dbReference type="Gene3D" id="2.60.120.380">
    <property type="match status" value="2"/>
</dbReference>
<dbReference type="Gene3D" id="3.30.200.20">
    <property type="entry name" value="Phosphorylase Kinase, domain 1"/>
    <property type="match status" value="1"/>
</dbReference>
<dbReference type="GO" id="GO:0004674">
    <property type="term" value="F:protein serine/threonine kinase activity"/>
    <property type="evidence" value="ECO:0007669"/>
    <property type="project" value="UniProtKB-KW"/>
</dbReference>
<evidence type="ECO:0000256" key="2">
    <source>
        <dbReference type="ARBA" id="ARBA00022527"/>
    </source>
</evidence>
<dbReference type="InterPro" id="IPR017441">
    <property type="entry name" value="Protein_kinase_ATP_BS"/>
</dbReference>
<name>A0ABS5Y0G0_9CYAN</name>
<keyword evidence="2 12" id="KW-0723">Serine/threonine-protein kinase</keyword>
<evidence type="ECO:0000256" key="4">
    <source>
        <dbReference type="ARBA" id="ARBA00022741"/>
    </source>
</evidence>
<dbReference type="PROSITE" id="PS00109">
    <property type="entry name" value="PROTEIN_KINASE_TYR"/>
    <property type="match status" value="1"/>
</dbReference>
<evidence type="ECO:0000256" key="9">
    <source>
        <dbReference type="PROSITE-ProRule" id="PRU10141"/>
    </source>
</evidence>
<reference evidence="12 13" key="1">
    <citation type="journal article" date="2021" name="Mar. Drugs">
        <title>Genome Reduction and Secondary Metabolism of the Marine Sponge-Associated Cyanobacterium Leptothoe.</title>
        <authorList>
            <person name="Konstantinou D."/>
            <person name="Popin R.V."/>
            <person name="Fewer D.P."/>
            <person name="Sivonen K."/>
            <person name="Gkelis S."/>
        </authorList>
    </citation>
    <scope>NUCLEOTIDE SEQUENCE [LARGE SCALE GENOMIC DNA]</scope>
    <source>
        <strain evidence="12 13">TAU-MAC 1615</strain>
    </source>
</reference>
<feature type="compositionally biased region" description="Pro residues" evidence="10">
    <location>
        <begin position="292"/>
        <end position="308"/>
    </location>
</feature>
<feature type="compositionally biased region" description="Polar residues" evidence="10">
    <location>
        <begin position="321"/>
        <end position="352"/>
    </location>
</feature>
<dbReference type="SUPFAM" id="SSF56112">
    <property type="entry name" value="Protein kinase-like (PK-like)"/>
    <property type="match status" value="1"/>
</dbReference>
<feature type="region of interest" description="Disordered" evidence="10">
    <location>
        <begin position="525"/>
        <end position="573"/>
    </location>
</feature>
<evidence type="ECO:0000313" key="12">
    <source>
        <dbReference type="EMBL" id="MBT9311301.1"/>
    </source>
</evidence>
<evidence type="ECO:0000256" key="5">
    <source>
        <dbReference type="ARBA" id="ARBA00022777"/>
    </source>
</evidence>
<keyword evidence="3" id="KW-0808">Transferase</keyword>
<dbReference type="InterPro" id="IPR011009">
    <property type="entry name" value="Kinase-like_dom_sf"/>
</dbReference>
<evidence type="ECO:0000256" key="7">
    <source>
        <dbReference type="ARBA" id="ARBA00047899"/>
    </source>
</evidence>
<dbReference type="PROSITE" id="PS50011">
    <property type="entry name" value="PROTEIN_KINASE_DOM"/>
    <property type="match status" value="1"/>
</dbReference>
<comment type="caution">
    <text evidence="12">The sequence shown here is derived from an EMBL/GenBank/DDBJ whole genome shotgun (WGS) entry which is preliminary data.</text>
</comment>
<protein>
    <recommendedName>
        <fullName evidence="1">non-specific serine/threonine protein kinase</fullName>
        <ecNumber evidence="1">2.7.11.1</ecNumber>
    </recommendedName>
</protein>
<keyword evidence="13" id="KW-1185">Reference proteome</keyword>
<dbReference type="PANTHER" id="PTHR24363">
    <property type="entry name" value="SERINE/THREONINE PROTEIN KINASE"/>
    <property type="match status" value="1"/>
</dbReference>
<dbReference type="PANTHER" id="PTHR24363:SF0">
    <property type="entry name" value="SERINE_THREONINE KINASE LIKE DOMAIN CONTAINING 1"/>
    <property type="match status" value="1"/>
</dbReference>
<dbReference type="PROSITE" id="PS00107">
    <property type="entry name" value="PROTEIN_KINASE_ATP"/>
    <property type="match status" value="1"/>
</dbReference>
<evidence type="ECO:0000256" key="1">
    <source>
        <dbReference type="ARBA" id="ARBA00012513"/>
    </source>
</evidence>
<accession>A0ABS5Y0G0</accession>
<keyword evidence="5 12" id="KW-0418">Kinase</keyword>
<evidence type="ECO:0000256" key="10">
    <source>
        <dbReference type="SAM" id="MobiDB-lite"/>
    </source>
</evidence>
<dbReference type="InterPro" id="IPR000719">
    <property type="entry name" value="Prot_kinase_dom"/>
</dbReference>
<gene>
    <name evidence="12" type="ORF">IXB28_03710</name>
</gene>
<proteinExistence type="predicted"/>
<evidence type="ECO:0000259" key="11">
    <source>
        <dbReference type="PROSITE" id="PS50011"/>
    </source>
</evidence>